<keyword evidence="3" id="KW-1185">Reference proteome</keyword>
<dbReference type="EMBL" id="VSRR010107932">
    <property type="protein sequence ID" value="MPC96936.1"/>
    <property type="molecule type" value="Genomic_DNA"/>
</dbReference>
<evidence type="ECO:0000313" key="3">
    <source>
        <dbReference type="Proteomes" id="UP000324222"/>
    </source>
</evidence>
<protein>
    <submittedName>
        <fullName evidence="2">Uncharacterized protein</fullName>
    </submittedName>
</protein>
<dbReference type="Proteomes" id="UP000324222">
    <property type="component" value="Unassembled WGS sequence"/>
</dbReference>
<evidence type="ECO:0000313" key="2">
    <source>
        <dbReference type="EMBL" id="MPC96936.1"/>
    </source>
</evidence>
<organism evidence="2 3">
    <name type="scientific">Portunus trituberculatus</name>
    <name type="common">Swimming crab</name>
    <name type="synonym">Neptunus trituberculatus</name>
    <dbReference type="NCBI Taxonomy" id="210409"/>
    <lineage>
        <taxon>Eukaryota</taxon>
        <taxon>Metazoa</taxon>
        <taxon>Ecdysozoa</taxon>
        <taxon>Arthropoda</taxon>
        <taxon>Crustacea</taxon>
        <taxon>Multicrustacea</taxon>
        <taxon>Malacostraca</taxon>
        <taxon>Eumalacostraca</taxon>
        <taxon>Eucarida</taxon>
        <taxon>Decapoda</taxon>
        <taxon>Pleocyemata</taxon>
        <taxon>Brachyura</taxon>
        <taxon>Eubrachyura</taxon>
        <taxon>Portunoidea</taxon>
        <taxon>Portunidae</taxon>
        <taxon>Portuninae</taxon>
        <taxon>Portunus</taxon>
    </lineage>
</organism>
<dbReference type="AlphaFoldDB" id="A0A5B7JRF8"/>
<name>A0A5B7JRF8_PORTR</name>
<comment type="caution">
    <text evidence="2">The sequence shown here is derived from an EMBL/GenBank/DDBJ whole genome shotgun (WGS) entry which is preliminary data.</text>
</comment>
<proteinExistence type="predicted"/>
<evidence type="ECO:0000256" key="1">
    <source>
        <dbReference type="SAM" id="MobiDB-lite"/>
    </source>
</evidence>
<feature type="region of interest" description="Disordered" evidence="1">
    <location>
        <begin position="87"/>
        <end position="114"/>
    </location>
</feature>
<sequence length="114" mass="12370">MFPNLEPSTAHNLFWISAALRANCSSCSFPYLEPSTAHNLFCISAAFTSNCSSCRLPYLAPSTFHLSQPLLGIGGAQYSKGSKFIPAGDEVQPNNTVRNPEEQLLSRLSNMSVT</sequence>
<reference evidence="2 3" key="1">
    <citation type="submission" date="2019-05" db="EMBL/GenBank/DDBJ databases">
        <title>Another draft genome of Portunus trituberculatus and its Hox gene families provides insights of decapod evolution.</title>
        <authorList>
            <person name="Jeong J.-H."/>
            <person name="Song I."/>
            <person name="Kim S."/>
            <person name="Choi T."/>
            <person name="Kim D."/>
            <person name="Ryu S."/>
            <person name="Kim W."/>
        </authorList>
    </citation>
    <scope>NUCLEOTIDE SEQUENCE [LARGE SCALE GENOMIC DNA]</scope>
    <source>
        <tissue evidence="2">Muscle</tissue>
    </source>
</reference>
<gene>
    <name evidence="2" type="ORF">E2C01_092218</name>
</gene>
<accession>A0A5B7JRF8</accession>